<protein>
    <submittedName>
        <fullName evidence="2">Uncharacterized protein</fullName>
    </submittedName>
</protein>
<keyword evidence="1" id="KW-1133">Transmembrane helix</keyword>
<evidence type="ECO:0000313" key="2">
    <source>
        <dbReference type="EMBL" id="UOQ92872.1"/>
    </source>
</evidence>
<evidence type="ECO:0000256" key="1">
    <source>
        <dbReference type="SAM" id="Phobius"/>
    </source>
</evidence>
<dbReference type="RefSeq" id="WP_244752476.1">
    <property type="nucleotide sequence ID" value="NZ_CP095074.1"/>
</dbReference>
<keyword evidence="3" id="KW-1185">Reference proteome</keyword>
<organism evidence="2 3">
    <name type="scientific">Halobacillus shinanisalinarum</name>
    <dbReference type="NCBI Taxonomy" id="2932258"/>
    <lineage>
        <taxon>Bacteria</taxon>
        <taxon>Bacillati</taxon>
        <taxon>Bacillota</taxon>
        <taxon>Bacilli</taxon>
        <taxon>Bacillales</taxon>
        <taxon>Bacillaceae</taxon>
        <taxon>Halobacillus</taxon>
    </lineage>
</organism>
<proteinExistence type="predicted"/>
<dbReference type="Proteomes" id="UP000831880">
    <property type="component" value="Chromosome"/>
</dbReference>
<reference evidence="2 3" key="1">
    <citation type="submission" date="2022-04" db="EMBL/GenBank/DDBJ databases">
        <title>Halobacillus sp. isolated from saltern.</title>
        <authorList>
            <person name="Won M."/>
            <person name="Lee C.-M."/>
            <person name="Woen H.-Y."/>
            <person name="Kwon S.-W."/>
        </authorList>
    </citation>
    <scope>NUCLEOTIDE SEQUENCE [LARGE SCALE GENOMIC DNA]</scope>
    <source>
        <strain evidence="2 3">SSTM10-2</strain>
    </source>
</reference>
<keyword evidence="1" id="KW-0472">Membrane</keyword>
<dbReference type="EMBL" id="CP095074">
    <property type="protein sequence ID" value="UOQ92872.1"/>
    <property type="molecule type" value="Genomic_DNA"/>
</dbReference>
<gene>
    <name evidence="2" type="ORF">MUO14_21095</name>
</gene>
<evidence type="ECO:0000313" key="3">
    <source>
        <dbReference type="Proteomes" id="UP000831880"/>
    </source>
</evidence>
<accession>A0ABY4H1M4</accession>
<name>A0ABY4H1M4_9BACI</name>
<keyword evidence="1" id="KW-0812">Transmembrane</keyword>
<feature type="transmembrane region" description="Helical" evidence="1">
    <location>
        <begin position="65"/>
        <end position="87"/>
    </location>
</feature>
<feature type="transmembrane region" description="Helical" evidence="1">
    <location>
        <begin position="33"/>
        <end position="58"/>
    </location>
</feature>
<sequence length="88" mass="9023">MNELTDQPFTTAEKYQESKDDSMVSTAGLDFKGFLTCMGITGIAASFISGAYGIACYFTAGVGCLACLAAVVGYDIGAVGGCAVANWN</sequence>